<accession>A0A812MME6</accession>
<reference evidence="2" key="1">
    <citation type="submission" date="2021-02" db="EMBL/GenBank/DDBJ databases">
        <authorList>
            <person name="Dougan E. K."/>
            <person name="Rhodes N."/>
            <person name="Thang M."/>
            <person name="Chan C."/>
        </authorList>
    </citation>
    <scope>NUCLEOTIDE SEQUENCE</scope>
</reference>
<evidence type="ECO:0000313" key="2">
    <source>
        <dbReference type="EMBL" id="CAE7266834.1"/>
    </source>
</evidence>
<comment type="caution">
    <text evidence="2">The sequence shown here is derived from an EMBL/GenBank/DDBJ whole genome shotgun (WGS) entry which is preliminary data.</text>
</comment>
<feature type="compositionally biased region" description="Acidic residues" evidence="1">
    <location>
        <begin position="262"/>
        <end position="272"/>
    </location>
</feature>
<dbReference type="Proteomes" id="UP000601435">
    <property type="component" value="Unassembled WGS sequence"/>
</dbReference>
<dbReference type="EMBL" id="CAJNJA010011125">
    <property type="protein sequence ID" value="CAE7266834.1"/>
    <property type="molecule type" value="Genomic_DNA"/>
</dbReference>
<name>A0A812MME6_9DINO</name>
<feature type="region of interest" description="Disordered" evidence="1">
    <location>
        <begin position="226"/>
        <end position="294"/>
    </location>
</feature>
<feature type="region of interest" description="Disordered" evidence="1">
    <location>
        <begin position="171"/>
        <end position="199"/>
    </location>
</feature>
<proteinExistence type="predicted"/>
<organism evidence="2 3">
    <name type="scientific">Symbiodinium necroappetens</name>
    <dbReference type="NCBI Taxonomy" id="1628268"/>
    <lineage>
        <taxon>Eukaryota</taxon>
        <taxon>Sar</taxon>
        <taxon>Alveolata</taxon>
        <taxon>Dinophyceae</taxon>
        <taxon>Suessiales</taxon>
        <taxon>Symbiodiniaceae</taxon>
        <taxon>Symbiodinium</taxon>
    </lineage>
</organism>
<evidence type="ECO:0000256" key="1">
    <source>
        <dbReference type="SAM" id="MobiDB-lite"/>
    </source>
</evidence>
<sequence>MLNRRLDTSATPDRGLPSRAVALPDASRLVQKKLAYLEGLATAALAAAPACVTASGNEPRVVLAASFMGWSRSESALVELTRARPQQPWERLGRYDLEKLEGLYLDGITKYYSEFYDRPSSTGAVKKLNDCEYYRIKVRLEKAGSKVLRYCRADIQKLVCQAQETQESVVPVNDVEEKPPATRVAAEEQEASPELLQKDALWTATVESKAESEPMAPSPVVEVQAVVEDVETNPATKEPPETQKEAEEAEPPNSEQPKVEQPEEEPNDEEFKDESKMESKEQSEAEAKKVPGIIYGGLFLSGSRQRSL</sequence>
<keyword evidence="3" id="KW-1185">Reference proteome</keyword>
<evidence type="ECO:0000313" key="3">
    <source>
        <dbReference type="Proteomes" id="UP000601435"/>
    </source>
</evidence>
<protein>
    <submittedName>
        <fullName evidence="2">Uncharacterized protein</fullName>
    </submittedName>
</protein>
<gene>
    <name evidence="2" type="ORF">SNEC2469_LOCUS6298</name>
</gene>
<dbReference type="AlphaFoldDB" id="A0A812MME6"/>
<feature type="compositionally biased region" description="Basic and acidic residues" evidence="1">
    <location>
        <begin position="273"/>
        <end position="289"/>
    </location>
</feature>